<evidence type="ECO:0000313" key="2">
    <source>
        <dbReference type="Proteomes" id="UP000265520"/>
    </source>
</evidence>
<reference evidence="1 2" key="1">
    <citation type="journal article" date="2018" name="Front. Plant Sci.">
        <title>Red Clover (Trifolium pratense) and Zigzag Clover (T. medium) - A Picture of Genomic Similarities and Differences.</title>
        <authorList>
            <person name="Dluhosova J."/>
            <person name="Istvanek J."/>
            <person name="Nedelnik J."/>
            <person name="Repkova J."/>
        </authorList>
    </citation>
    <scope>NUCLEOTIDE SEQUENCE [LARGE SCALE GENOMIC DNA]</scope>
    <source>
        <strain evidence="2">cv. 10/8</strain>
        <tissue evidence="1">Leaf</tissue>
    </source>
</reference>
<dbReference type="Proteomes" id="UP000265520">
    <property type="component" value="Unassembled WGS sequence"/>
</dbReference>
<organism evidence="1 2">
    <name type="scientific">Trifolium medium</name>
    <dbReference type="NCBI Taxonomy" id="97028"/>
    <lineage>
        <taxon>Eukaryota</taxon>
        <taxon>Viridiplantae</taxon>
        <taxon>Streptophyta</taxon>
        <taxon>Embryophyta</taxon>
        <taxon>Tracheophyta</taxon>
        <taxon>Spermatophyta</taxon>
        <taxon>Magnoliopsida</taxon>
        <taxon>eudicotyledons</taxon>
        <taxon>Gunneridae</taxon>
        <taxon>Pentapetalae</taxon>
        <taxon>rosids</taxon>
        <taxon>fabids</taxon>
        <taxon>Fabales</taxon>
        <taxon>Fabaceae</taxon>
        <taxon>Papilionoideae</taxon>
        <taxon>50 kb inversion clade</taxon>
        <taxon>NPAAA clade</taxon>
        <taxon>Hologalegina</taxon>
        <taxon>IRL clade</taxon>
        <taxon>Trifolieae</taxon>
        <taxon>Trifolium</taxon>
    </lineage>
</organism>
<name>A0A392VT31_9FABA</name>
<comment type="caution">
    <text evidence="1">The sequence shown here is derived from an EMBL/GenBank/DDBJ whole genome shotgun (WGS) entry which is preliminary data.</text>
</comment>
<protein>
    <submittedName>
        <fullName evidence="1">Uncharacterized protein</fullName>
    </submittedName>
</protein>
<proteinExistence type="predicted"/>
<dbReference type="AlphaFoldDB" id="A0A392VT31"/>
<feature type="non-terminal residue" evidence="1">
    <location>
        <position position="16"/>
    </location>
</feature>
<dbReference type="EMBL" id="LXQA011275449">
    <property type="protein sequence ID" value="MCI91558.1"/>
    <property type="molecule type" value="Genomic_DNA"/>
</dbReference>
<accession>A0A392VT31</accession>
<sequence length="16" mass="2017">MQCFLWRKWCDGSDLE</sequence>
<keyword evidence="2" id="KW-1185">Reference proteome</keyword>
<evidence type="ECO:0000313" key="1">
    <source>
        <dbReference type="EMBL" id="MCI91558.1"/>
    </source>
</evidence>